<dbReference type="PANTHER" id="PTHR44329:SF288">
    <property type="entry name" value="MITOGEN-ACTIVATED PROTEIN KINASE KINASE KINASE 20"/>
    <property type="match status" value="1"/>
</dbReference>
<dbReference type="EMBL" id="HBIV01052675">
    <property type="protein sequence ID" value="CAE0684327.1"/>
    <property type="molecule type" value="Transcribed_RNA"/>
</dbReference>
<proteinExistence type="predicted"/>
<evidence type="ECO:0000256" key="2">
    <source>
        <dbReference type="ARBA" id="ARBA00022741"/>
    </source>
</evidence>
<dbReference type="Gene3D" id="1.10.510.10">
    <property type="entry name" value="Transferase(Phosphotransferase) domain 1"/>
    <property type="match status" value="1"/>
</dbReference>
<dbReference type="InterPro" id="IPR000719">
    <property type="entry name" value="Prot_kinase_dom"/>
</dbReference>
<protein>
    <recommendedName>
        <fullName evidence="6">Protein kinase domain-containing protein</fullName>
    </recommendedName>
</protein>
<keyword evidence="3" id="KW-0418">Kinase</keyword>
<name>A0A7S4E1M1_9EUKA</name>
<dbReference type="InterPro" id="IPR008271">
    <property type="entry name" value="Ser/Thr_kinase_AS"/>
</dbReference>
<dbReference type="GO" id="GO:0004674">
    <property type="term" value="F:protein serine/threonine kinase activity"/>
    <property type="evidence" value="ECO:0007669"/>
    <property type="project" value="TreeGrafter"/>
</dbReference>
<feature type="domain" description="Protein kinase" evidence="6">
    <location>
        <begin position="225"/>
        <end position="481"/>
    </location>
</feature>
<dbReference type="InterPro" id="IPR011009">
    <property type="entry name" value="Kinase-like_dom_sf"/>
</dbReference>
<keyword evidence="2" id="KW-0547">Nucleotide-binding</keyword>
<evidence type="ECO:0000256" key="4">
    <source>
        <dbReference type="ARBA" id="ARBA00022840"/>
    </source>
</evidence>
<feature type="region of interest" description="Disordered" evidence="5">
    <location>
        <begin position="1"/>
        <end position="95"/>
    </location>
</feature>
<evidence type="ECO:0000256" key="5">
    <source>
        <dbReference type="SAM" id="MobiDB-lite"/>
    </source>
</evidence>
<dbReference type="GO" id="GO:0005524">
    <property type="term" value="F:ATP binding"/>
    <property type="evidence" value="ECO:0007669"/>
    <property type="project" value="UniProtKB-KW"/>
</dbReference>
<sequence>MATSGIRIEEADSLAQDARIPPKKGSLGPHQGEKSTEAGGSEGLKVLITPVQPSARIKSSDGIEKEENVKRADEDQIITTESESQRAKSDVSVCQNTGRREAKDTLTVGDAESNRSVALDYIHHGEDKKIPTDHLSDRSGYTAREMHLLAPDEAKRPPRLIDLDQDYLGQIQDKESARSKTSAMARFVERTVTSPTISQSAGKMPELLNQTGRFENWFIEQEEIQVEAKPFAKGACGQIFNGRLRGLEVCVKQVTNRGNFKDVKDIRREIALWRSLRHPNITLFIGASFKPHAGVQIIMEKMSGGDLKALVQNGDVSNSQALKYGIQIAKALAWLHGNKPPILHRDLKPGNILFDGNGQAKISDFGLSRLMKEGLGKYKMTGMTGTLRYMAPEVMRSDFYDEKCDIYSLGLLVYFMLTKSHPFSGYTRESRIAFSSAHKDFSVSPQLGVRSDLKSFIEGCTVDGYKSRPCASQCVATLSLLQGNSSECCIIA</sequence>
<dbReference type="PROSITE" id="PS00108">
    <property type="entry name" value="PROTEIN_KINASE_ST"/>
    <property type="match status" value="1"/>
</dbReference>
<keyword evidence="1" id="KW-0808">Transferase</keyword>
<evidence type="ECO:0000256" key="1">
    <source>
        <dbReference type="ARBA" id="ARBA00022679"/>
    </source>
</evidence>
<accession>A0A7S4E1M1</accession>
<dbReference type="InterPro" id="IPR051681">
    <property type="entry name" value="Ser/Thr_Kinases-Pseudokinases"/>
</dbReference>
<dbReference type="PANTHER" id="PTHR44329">
    <property type="entry name" value="SERINE/THREONINE-PROTEIN KINASE TNNI3K-RELATED"/>
    <property type="match status" value="1"/>
</dbReference>
<dbReference type="Gene3D" id="3.30.200.20">
    <property type="entry name" value="Phosphorylase Kinase, domain 1"/>
    <property type="match status" value="1"/>
</dbReference>
<dbReference type="PROSITE" id="PS50011">
    <property type="entry name" value="PROTEIN_KINASE_DOM"/>
    <property type="match status" value="1"/>
</dbReference>
<organism evidence="7">
    <name type="scientific">Lotharella globosa</name>
    <dbReference type="NCBI Taxonomy" id="91324"/>
    <lineage>
        <taxon>Eukaryota</taxon>
        <taxon>Sar</taxon>
        <taxon>Rhizaria</taxon>
        <taxon>Cercozoa</taxon>
        <taxon>Chlorarachniophyceae</taxon>
        <taxon>Lotharella</taxon>
    </lineage>
</organism>
<dbReference type="SMART" id="SM00220">
    <property type="entry name" value="S_TKc"/>
    <property type="match status" value="1"/>
</dbReference>
<evidence type="ECO:0000259" key="6">
    <source>
        <dbReference type="PROSITE" id="PS50011"/>
    </source>
</evidence>
<dbReference type="Pfam" id="PF00069">
    <property type="entry name" value="Pkinase"/>
    <property type="match status" value="1"/>
</dbReference>
<evidence type="ECO:0000256" key="3">
    <source>
        <dbReference type="ARBA" id="ARBA00022777"/>
    </source>
</evidence>
<dbReference type="SUPFAM" id="SSF56112">
    <property type="entry name" value="Protein kinase-like (PK-like)"/>
    <property type="match status" value="1"/>
</dbReference>
<keyword evidence="4" id="KW-0067">ATP-binding</keyword>
<evidence type="ECO:0000313" key="7">
    <source>
        <dbReference type="EMBL" id="CAE0684327.1"/>
    </source>
</evidence>
<dbReference type="AlphaFoldDB" id="A0A7S4E1M1"/>
<feature type="compositionally biased region" description="Basic and acidic residues" evidence="5">
    <location>
        <begin position="58"/>
        <end position="74"/>
    </location>
</feature>
<reference evidence="7" key="1">
    <citation type="submission" date="2021-01" db="EMBL/GenBank/DDBJ databases">
        <authorList>
            <person name="Corre E."/>
            <person name="Pelletier E."/>
            <person name="Niang G."/>
            <person name="Scheremetjew M."/>
            <person name="Finn R."/>
            <person name="Kale V."/>
            <person name="Holt S."/>
            <person name="Cochrane G."/>
            <person name="Meng A."/>
            <person name="Brown T."/>
            <person name="Cohen L."/>
        </authorList>
    </citation>
    <scope>NUCLEOTIDE SEQUENCE</scope>
    <source>
        <strain evidence="7">CCCM811</strain>
    </source>
</reference>
<gene>
    <name evidence="7" type="ORF">LGLO00237_LOCUS36115</name>
</gene>